<dbReference type="OrthoDB" id="9181290at2"/>
<name>I4Z650_9BURK</name>
<organism evidence="1 2">
    <name type="scientific">Leptothrix ochracea L12</name>
    <dbReference type="NCBI Taxonomy" id="735332"/>
    <lineage>
        <taxon>Bacteria</taxon>
        <taxon>Pseudomonadati</taxon>
        <taxon>Pseudomonadota</taxon>
        <taxon>Betaproteobacteria</taxon>
        <taxon>Burkholderiales</taxon>
        <taxon>Sphaerotilaceae</taxon>
        <taxon>Leptothrix</taxon>
    </lineage>
</organism>
<proteinExistence type="predicted"/>
<evidence type="ECO:0000313" key="1">
    <source>
        <dbReference type="EMBL" id="EIM31692.1"/>
    </source>
</evidence>
<evidence type="ECO:0008006" key="3">
    <source>
        <dbReference type="Google" id="ProtNLM"/>
    </source>
</evidence>
<reference evidence="1 2" key="1">
    <citation type="submission" date="2012-04" db="EMBL/GenBank/DDBJ databases">
        <title>Improved High-Quality Draft sequence of Leptothrix ochracea L12.</title>
        <authorList>
            <consortium name="US DOE Joint Genome Institute"/>
            <person name="Lucas S."/>
            <person name="Han J."/>
            <person name="Lapidus A."/>
            <person name="Cheng J.-F."/>
            <person name="Goodwin L."/>
            <person name="Pitluck S."/>
            <person name="Peters L."/>
            <person name="Zeytun A."/>
            <person name="Detter J.C."/>
            <person name="Han C."/>
            <person name="Tapia R."/>
            <person name="Land M."/>
            <person name="Hauser L."/>
            <person name="Kyrpides N."/>
            <person name="Ivanova N."/>
            <person name="Pagani I."/>
            <person name="Stepanauskas R."/>
            <person name="Masland D."/>
            <person name="Poulton N."/>
            <person name="Emerson D."/>
            <person name="Fleming E."/>
            <person name="Woyke T."/>
        </authorList>
    </citation>
    <scope>NUCLEOTIDE SEQUENCE [LARGE SCALE GENOMIC DNA]</scope>
    <source>
        <strain evidence="1 2">L12</strain>
    </source>
</reference>
<protein>
    <recommendedName>
        <fullName evidence="3">Tetratricopeptide repeat protein</fullName>
    </recommendedName>
</protein>
<keyword evidence="2" id="KW-1185">Reference proteome</keyword>
<accession>I4Z650</accession>
<dbReference type="Proteomes" id="UP000053899">
    <property type="component" value="Unassembled WGS sequence"/>
</dbReference>
<dbReference type="RefSeq" id="WP_009453184.1">
    <property type="nucleotide sequence ID" value="NZ_JH660670.1"/>
</dbReference>
<dbReference type="AlphaFoldDB" id="I4Z650"/>
<dbReference type="GeneID" id="92352019"/>
<evidence type="ECO:0000313" key="2">
    <source>
        <dbReference type="Proteomes" id="UP000053899"/>
    </source>
</evidence>
<dbReference type="EMBL" id="JH660670">
    <property type="protein sequence ID" value="EIM31692.1"/>
    <property type="molecule type" value="Genomic_DNA"/>
</dbReference>
<dbReference type="HOGENOM" id="CLU_102523_0_0_4"/>
<gene>
    <name evidence="1" type="ORF">LepocDRAFT_00004260</name>
</gene>
<sequence>MQDIRPVEFSFDPAFAIASSSWLAPSTSCPPLDAWRHLTAAVSRNPKDLESHTRRVLLAAQVPLSDRLFGALLDVFLALGPNGRHLREQLLDRAASHLDPDDQLFFRHCLVEGLRPDAQLPSAPGSVLDPAIIGVSRLVEKQRIAVAEVGVLEQAISLLDDGDLDGAKQLLEGALLSNPTDVAIANELLLIYKHSRDDTAVAAMVARLQEQGAAAPEGWV</sequence>